<evidence type="ECO:0000256" key="2">
    <source>
        <dbReference type="PROSITE-ProRule" id="PRU00335"/>
    </source>
</evidence>
<dbReference type="PANTHER" id="PTHR43479:SF11">
    <property type="entry name" value="ACREF_ENVCD OPERON REPRESSOR-RELATED"/>
    <property type="match status" value="1"/>
</dbReference>
<dbReference type="InterPro" id="IPR009057">
    <property type="entry name" value="Homeodomain-like_sf"/>
</dbReference>
<protein>
    <submittedName>
        <fullName evidence="5">TetR/AcrR family transcriptional regulator</fullName>
    </submittedName>
</protein>
<evidence type="ECO:0000256" key="3">
    <source>
        <dbReference type="SAM" id="MobiDB-lite"/>
    </source>
</evidence>
<evidence type="ECO:0000313" key="5">
    <source>
        <dbReference type="EMBL" id="THJ37421.1"/>
    </source>
</evidence>
<reference evidence="5 6" key="1">
    <citation type="submission" date="2019-04" db="EMBL/GenBank/DDBJ databases">
        <title>Draft genome sequences for three unisolated Alnus-infective Frankia Sp+ strains, AgTrS, AiOr and AvVan, the first sequenced Frankia strains able to sporulate in-planta.</title>
        <authorList>
            <person name="Bethencourt L."/>
            <person name="Vautrin F."/>
            <person name="Taib N."/>
            <person name="Dubost A."/>
            <person name="Castro-Garcia L."/>
            <person name="Imbaud O."/>
            <person name="Abrouk D."/>
            <person name="Fournier P."/>
            <person name="Briolay J."/>
            <person name="Nguyen A."/>
            <person name="Normand P."/>
            <person name="Fernandez M.P."/>
            <person name="Brochier-Armanet C."/>
            <person name="Herrera-Belaroussi A."/>
        </authorList>
    </citation>
    <scope>NUCLEOTIDE SEQUENCE [LARGE SCALE GENOMIC DNA]</scope>
    <source>
        <strain evidence="5 6">AvVan</strain>
    </source>
</reference>
<proteinExistence type="predicted"/>
<dbReference type="Proteomes" id="UP000305282">
    <property type="component" value="Unassembled WGS sequence"/>
</dbReference>
<keyword evidence="1 2" id="KW-0238">DNA-binding</keyword>
<dbReference type="InterPro" id="IPR001647">
    <property type="entry name" value="HTH_TetR"/>
</dbReference>
<feature type="domain" description="HTH tetR-type" evidence="4">
    <location>
        <begin position="34"/>
        <end position="94"/>
    </location>
</feature>
<feature type="region of interest" description="Disordered" evidence="3">
    <location>
        <begin position="1"/>
        <end position="32"/>
    </location>
</feature>
<feature type="DNA-binding region" description="H-T-H motif" evidence="2">
    <location>
        <begin position="57"/>
        <end position="76"/>
    </location>
</feature>
<evidence type="ECO:0000313" key="6">
    <source>
        <dbReference type="Proteomes" id="UP000305282"/>
    </source>
</evidence>
<accession>A0A4S5C153</accession>
<dbReference type="AlphaFoldDB" id="A0A4S5C153"/>
<keyword evidence="6" id="KW-1185">Reference proteome</keyword>
<dbReference type="Gene3D" id="1.10.357.10">
    <property type="entry name" value="Tetracycline Repressor, domain 2"/>
    <property type="match status" value="1"/>
</dbReference>
<sequence length="217" mass="23467">MSVRASVGRVSPESDLSRGARQRPMIDSTDPRAVRTRERLVAAFHEAVRVADPSEMSVSALARAAGINRTSFYTHFASPEDLAIHALGEVFDVVQGADIALRTRHSVSAAEASQRALRDIVHFVDSHRAVYARLLGPGAAPRLAQVITDAFTEHTVKALARMDNRPPGVDITLTARFLAGGVLGVIGRWLADPPERWPPERLIDALVLCLPGWVVAG</sequence>
<dbReference type="Pfam" id="PF00440">
    <property type="entry name" value="TetR_N"/>
    <property type="match status" value="1"/>
</dbReference>
<comment type="caution">
    <text evidence="5">The sequence shown here is derived from an EMBL/GenBank/DDBJ whole genome shotgun (WGS) entry which is preliminary data.</text>
</comment>
<dbReference type="SUPFAM" id="SSF46689">
    <property type="entry name" value="Homeodomain-like"/>
    <property type="match status" value="1"/>
</dbReference>
<organism evidence="5 6">
    <name type="scientific">Candidatus Frankia alpina</name>
    <dbReference type="NCBI Taxonomy" id="2699483"/>
    <lineage>
        <taxon>Bacteria</taxon>
        <taxon>Bacillati</taxon>
        <taxon>Actinomycetota</taxon>
        <taxon>Actinomycetes</taxon>
        <taxon>Frankiales</taxon>
        <taxon>Frankiaceae</taxon>
        <taxon>Frankia</taxon>
    </lineage>
</organism>
<dbReference type="EMBL" id="SSXH01000851">
    <property type="protein sequence ID" value="THJ37421.1"/>
    <property type="molecule type" value="Genomic_DNA"/>
</dbReference>
<dbReference type="PANTHER" id="PTHR43479">
    <property type="entry name" value="ACREF/ENVCD OPERON REPRESSOR-RELATED"/>
    <property type="match status" value="1"/>
</dbReference>
<gene>
    <name evidence="5" type="ORF">E7Y31_21415</name>
</gene>
<evidence type="ECO:0000259" key="4">
    <source>
        <dbReference type="PROSITE" id="PS50977"/>
    </source>
</evidence>
<dbReference type="InterPro" id="IPR050624">
    <property type="entry name" value="HTH-type_Tx_Regulator"/>
</dbReference>
<dbReference type="OrthoDB" id="3193022at2"/>
<dbReference type="GO" id="GO:0003677">
    <property type="term" value="F:DNA binding"/>
    <property type="evidence" value="ECO:0007669"/>
    <property type="project" value="UniProtKB-UniRule"/>
</dbReference>
<evidence type="ECO:0000256" key="1">
    <source>
        <dbReference type="ARBA" id="ARBA00023125"/>
    </source>
</evidence>
<name>A0A4S5C153_9ACTN</name>
<dbReference type="PROSITE" id="PS50977">
    <property type="entry name" value="HTH_TETR_2"/>
    <property type="match status" value="1"/>
</dbReference>